<accession>A0A7C9HP13</accession>
<evidence type="ECO:0000256" key="1">
    <source>
        <dbReference type="SAM" id="MobiDB-lite"/>
    </source>
</evidence>
<evidence type="ECO:0008006" key="5">
    <source>
        <dbReference type="Google" id="ProtNLM"/>
    </source>
</evidence>
<dbReference type="RefSeq" id="WP_156643189.1">
    <property type="nucleotide sequence ID" value="NZ_WOXT01000005.1"/>
</dbReference>
<dbReference type="AlphaFoldDB" id="A0A7C9HP13"/>
<sequence>MEFPAFVFISALVAGGLLVPAQEARAANIPVTNCNNTGAGSLRNAAAIAVSGDTLDLSGLSCTRITLASEIALPQNTIRLLGRDRLAMTLHGNRVTRVLNHSGAGTLTLERLSVSYGFVSNGGARGGCIVSTGNITLRQSRAHHCTAEGRGGLEPTATGGALMADGNILLDRSSVFENVAEAISDSYGGGVASDGRTTMLSSQVYNNRGGDGGGVRAIGGLRMSYSLLQNNYSYAEGGGANVRGDAEINKSTISGNYASQGAGGLWLFDGTVVIADSTISGNGSTFVESAVSLIRTDASIFNSSIVFNAEGTQAGEECWGAVFGSARMESTVVAGNTCAGTGPRDIGGFADFGDAITGSHNFVGSSALPLPPDTIVSSAPLGLGALSNNGGPTRTHAVLAGSPLIDRGNNVLSRSFDQRGSPFARTRGAAPDIGAFER</sequence>
<organism evidence="3 4">
    <name type="scientific">Noviluteimonas gilva</name>
    <dbReference type="NCBI Taxonomy" id="2682097"/>
    <lineage>
        <taxon>Bacteria</taxon>
        <taxon>Pseudomonadati</taxon>
        <taxon>Pseudomonadota</taxon>
        <taxon>Gammaproteobacteria</taxon>
        <taxon>Lysobacterales</taxon>
        <taxon>Lysobacteraceae</taxon>
        <taxon>Noviluteimonas</taxon>
    </lineage>
</organism>
<keyword evidence="2" id="KW-0732">Signal</keyword>
<dbReference type="NCBIfam" id="NF041518">
    <property type="entry name" value="choice_anch_Q"/>
    <property type="match status" value="1"/>
</dbReference>
<dbReference type="EMBL" id="WOXT01000005">
    <property type="protein sequence ID" value="MUV15612.1"/>
    <property type="molecule type" value="Genomic_DNA"/>
</dbReference>
<dbReference type="InterPro" id="IPR011050">
    <property type="entry name" value="Pectin_lyase_fold/virulence"/>
</dbReference>
<dbReference type="SUPFAM" id="SSF51126">
    <property type="entry name" value="Pectin lyase-like"/>
    <property type="match status" value="1"/>
</dbReference>
<evidence type="ECO:0000313" key="3">
    <source>
        <dbReference type="EMBL" id="MUV15612.1"/>
    </source>
</evidence>
<evidence type="ECO:0000313" key="4">
    <source>
        <dbReference type="Proteomes" id="UP000479692"/>
    </source>
</evidence>
<feature type="chain" id="PRO_5028995264" description="Right-handed parallel beta-helix repeat-containing protein" evidence="2">
    <location>
        <begin position="27"/>
        <end position="438"/>
    </location>
</feature>
<gene>
    <name evidence="3" type="ORF">GN331_15515</name>
</gene>
<proteinExistence type="predicted"/>
<evidence type="ECO:0000256" key="2">
    <source>
        <dbReference type="SAM" id="SignalP"/>
    </source>
</evidence>
<keyword evidence="4" id="KW-1185">Reference proteome</keyword>
<name>A0A7C9HP13_9GAMM</name>
<reference evidence="3 4" key="1">
    <citation type="submission" date="2019-12" db="EMBL/GenBank/DDBJ databases">
        <authorList>
            <person name="Xu J."/>
        </authorList>
    </citation>
    <scope>NUCLEOTIDE SEQUENCE [LARGE SCALE GENOMIC DNA]</scope>
    <source>
        <strain evidence="3 4">HX-5-24</strain>
    </source>
</reference>
<comment type="caution">
    <text evidence="3">The sequence shown here is derived from an EMBL/GenBank/DDBJ whole genome shotgun (WGS) entry which is preliminary data.</text>
</comment>
<protein>
    <recommendedName>
        <fullName evidence="5">Right-handed parallel beta-helix repeat-containing protein</fullName>
    </recommendedName>
</protein>
<feature type="region of interest" description="Disordered" evidence="1">
    <location>
        <begin position="416"/>
        <end position="438"/>
    </location>
</feature>
<dbReference type="InterPro" id="IPR059226">
    <property type="entry name" value="Choice_anch_Q_dom"/>
</dbReference>
<dbReference type="Proteomes" id="UP000479692">
    <property type="component" value="Unassembled WGS sequence"/>
</dbReference>
<feature type="signal peptide" evidence="2">
    <location>
        <begin position="1"/>
        <end position="26"/>
    </location>
</feature>